<dbReference type="PROSITE" id="PS50846">
    <property type="entry name" value="HMA_2"/>
    <property type="match status" value="1"/>
</dbReference>
<accession>A0ABT7BYY8</accession>
<dbReference type="RefSeq" id="WP_283759078.1">
    <property type="nucleotide sequence ID" value="NZ_JAQOSQ010000015.1"/>
</dbReference>
<name>A0ABT7BYY8_9CYAN</name>
<gene>
    <name evidence="2" type="ORF">PMH09_14655</name>
</gene>
<protein>
    <submittedName>
        <fullName evidence="2">Heavy-metal-associated domain-containing protein</fullName>
    </submittedName>
</protein>
<dbReference type="CDD" id="cd00371">
    <property type="entry name" value="HMA"/>
    <property type="match status" value="1"/>
</dbReference>
<dbReference type="InterPro" id="IPR006121">
    <property type="entry name" value="HMA_dom"/>
</dbReference>
<feature type="domain" description="HMA" evidence="1">
    <location>
        <begin position="1"/>
        <end position="64"/>
    </location>
</feature>
<dbReference type="Pfam" id="PF00403">
    <property type="entry name" value="HMA"/>
    <property type="match status" value="1"/>
</dbReference>
<dbReference type="InterPro" id="IPR036163">
    <property type="entry name" value="HMA_dom_sf"/>
</dbReference>
<comment type="caution">
    <text evidence="2">The sequence shown here is derived from an EMBL/GenBank/DDBJ whole genome shotgun (WGS) entry which is preliminary data.</text>
</comment>
<proteinExistence type="predicted"/>
<evidence type="ECO:0000313" key="2">
    <source>
        <dbReference type="EMBL" id="MDJ1184424.1"/>
    </source>
</evidence>
<evidence type="ECO:0000259" key="1">
    <source>
        <dbReference type="PROSITE" id="PS50846"/>
    </source>
</evidence>
<dbReference type="Proteomes" id="UP001232992">
    <property type="component" value="Unassembled WGS sequence"/>
</dbReference>
<dbReference type="Gene3D" id="3.30.70.100">
    <property type="match status" value="1"/>
</dbReference>
<sequence>MILELKVPSMVCDRCADTVKSAIVNLDSSAKANVTLETKTVTVETNASLAAVQEAIADVGHTVA</sequence>
<organism evidence="2 3">
    <name type="scientific">Roseofilum casamattae BLCC-M143</name>
    <dbReference type="NCBI Taxonomy" id="3022442"/>
    <lineage>
        <taxon>Bacteria</taxon>
        <taxon>Bacillati</taxon>
        <taxon>Cyanobacteriota</taxon>
        <taxon>Cyanophyceae</taxon>
        <taxon>Desertifilales</taxon>
        <taxon>Desertifilaceae</taxon>
        <taxon>Roseofilum</taxon>
        <taxon>Roseofilum casamattae</taxon>
    </lineage>
</organism>
<dbReference type="EMBL" id="JAQOSQ010000015">
    <property type="protein sequence ID" value="MDJ1184424.1"/>
    <property type="molecule type" value="Genomic_DNA"/>
</dbReference>
<evidence type="ECO:0000313" key="3">
    <source>
        <dbReference type="Proteomes" id="UP001232992"/>
    </source>
</evidence>
<keyword evidence="3" id="KW-1185">Reference proteome</keyword>
<dbReference type="SUPFAM" id="SSF55008">
    <property type="entry name" value="HMA, heavy metal-associated domain"/>
    <property type="match status" value="1"/>
</dbReference>
<reference evidence="2 3" key="1">
    <citation type="submission" date="2023-01" db="EMBL/GenBank/DDBJ databases">
        <title>Novel diversity within Roseofilum (Cyanobacteria; Desertifilaceae) from marine benthic mats with descriptions of four novel species.</title>
        <authorList>
            <person name="Wang Y."/>
            <person name="Berthold D.E."/>
            <person name="Hu J."/>
            <person name="Lefler F.W."/>
            <person name="Laughinghouse H.D. IV."/>
        </authorList>
    </citation>
    <scope>NUCLEOTIDE SEQUENCE [LARGE SCALE GENOMIC DNA]</scope>
    <source>
        <strain evidence="2 3">BLCC-M143</strain>
    </source>
</reference>